<feature type="domain" description="C2" evidence="2">
    <location>
        <begin position="1"/>
        <end position="108"/>
    </location>
</feature>
<dbReference type="PANTHER" id="PTHR46296">
    <property type="entry name" value="BNAA05G37250D PROTEIN"/>
    <property type="match status" value="1"/>
</dbReference>
<evidence type="ECO:0000259" key="2">
    <source>
        <dbReference type="PROSITE" id="PS50004"/>
    </source>
</evidence>
<dbReference type="SUPFAM" id="SSF49562">
    <property type="entry name" value="C2 domain (Calcium/lipid-binding domain, CaLB)"/>
    <property type="match status" value="1"/>
</dbReference>
<name>A0A5J4VEG6_9EUKA</name>
<feature type="region of interest" description="Disordered" evidence="1">
    <location>
        <begin position="294"/>
        <end position="350"/>
    </location>
</feature>
<dbReference type="InterPro" id="IPR035892">
    <property type="entry name" value="C2_domain_sf"/>
</dbReference>
<dbReference type="EMBL" id="SNRW01007588">
    <property type="protein sequence ID" value="KAA6381000.1"/>
    <property type="molecule type" value="Genomic_DNA"/>
</dbReference>
<evidence type="ECO:0000313" key="4">
    <source>
        <dbReference type="Proteomes" id="UP000324800"/>
    </source>
</evidence>
<dbReference type="InterPro" id="IPR000008">
    <property type="entry name" value="C2_dom"/>
</dbReference>
<feature type="compositionally biased region" description="Acidic residues" evidence="1">
    <location>
        <begin position="328"/>
        <end position="350"/>
    </location>
</feature>
<dbReference type="Gene3D" id="2.60.40.150">
    <property type="entry name" value="C2 domain"/>
    <property type="match status" value="1"/>
</dbReference>
<evidence type="ECO:0000256" key="1">
    <source>
        <dbReference type="SAM" id="MobiDB-lite"/>
    </source>
</evidence>
<proteinExistence type="predicted"/>
<dbReference type="PANTHER" id="PTHR46296:SF8">
    <property type="entry name" value="OS06G0297800 PROTEIN"/>
    <property type="match status" value="1"/>
</dbReference>
<protein>
    <recommendedName>
        <fullName evidence="2">C2 domain-containing protein</fullName>
    </recommendedName>
</protein>
<organism evidence="3 4">
    <name type="scientific">Streblomastix strix</name>
    <dbReference type="NCBI Taxonomy" id="222440"/>
    <lineage>
        <taxon>Eukaryota</taxon>
        <taxon>Metamonada</taxon>
        <taxon>Preaxostyla</taxon>
        <taxon>Oxymonadida</taxon>
        <taxon>Streblomastigidae</taxon>
        <taxon>Streblomastix</taxon>
    </lineage>
</organism>
<evidence type="ECO:0000313" key="3">
    <source>
        <dbReference type="EMBL" id="KAA6381000.1"/>
    </source>
</evidence>
<dbReference type="SMART" id="SM00239">
    <property type="entry name" value="C2"/>
    <property type="match status" value="1"/>
</dbReference>
<comment type="caution">
    <text evidence="3">The sequence shown here is derived from an EMBL/GenBank/DDBJ whole genome shotgun (WGS) entry which is preliminary data.</text>
</comment>
<sequence length="350" mass="40333">MGGGQSKQNEIGTKLYITVYRAVNLRAGLMRRPFVKLIVGTKYITTSFGKGTRPMFMERFCFDYEALDGDIVAQVWDSGFCFSNELLGEVQFPAEAFLQSEKRKTFKLFTEKHGYQGSLHLSVFLCPAGFTATKKDTKVSVINEGIIQPPKPLFSPINAQTPVLPYYCRINYPSPDSIMEKPKEFGFFLIDRRSEASVSEKADIDKLKQAIKQLNDEKNEYQIEDREKRDVIVSRLETIMAHAQIAADVQFLNLNQTEKEASDIAQQLAQLEWDNFLKSKKVSDLEEKREEMKKLLDKQKQKKKKKEEKLLALKKQQQKHNDSQSIADMEEIADEDEEQEEEQNDEEEES</sequence>
<dbReference type="Pfam" id="PF00168">
    <property type="entry name" value="C2"/>
    <property type="match status" value="1"/>
</dbReference>
<accession>A0A5J4VEG6</accession>
<dbReference type="AlphaFoldDB" id="A0A5J4VEG6"/>
<gene>
    <name evidence="3" type="ORF">EZS28_023474</name>
</gene>
<dbReference type="Proteomes" id="UP000324800">
    <property type="component" value="Unassembled WGS sequence"/>
</dbReference>
<dbReference type="PROSITE" id="PS50004">
    <property type="entry name" value="C2"/>
    <property type="match status" value="1"/>
</dbReference>
<reference evidence="3 4" key="1">
    <citation type="submission" date="2019-03" db="EMBL/GenBank/DDBJ databases">
        <title>Single cell metagenomics reveals metabolic interactions within the superorganism composed of flagellate Streblomastix strix and complex community of Bacteroidetes bacteria on its surface.</title>
        <authorList>
            <person name="Treitli S.C."/>
            <person name="Kolisko M."/>
            <person name="Husnik F."/>
            <person name="Keeling P."/>
            <person name="Hampl V."/>
        </authorList>
    </citation>
    <scope>NUCLEOTIDE SEQUENCE [LARGE SCALE GENOMIC DNA]</scope>
    <source>
        <strain evidence="3">ST1C</strain>
    </source>
</reference>
<dbReference type="InterPro" id="IPR044511">
    <property type="entry name" value="At1g03370/At5g50170-like"/>
</dbReference>
<dbReference type="CDD" id="cd00030">
    <property type="entry name" value="C2"/>
    <property type="match status" value="1"/>
</dbReference>